<dbReference type="InterPro" id="IPR035906">
    <property type="entry name" value="MetI-like_sf"/>
</dbReference>
<dbReference type="RefSeq" id="WP_132279435.1">
    <property type="nucleotide sequence ID" value="NZ_JAOBST010000019.1"/>
</dbReference>
<accession>A0A4R4FC52</accession>
<reference evidence="9 10" key="1">
    <citation type="journal article" date="2016" name="Nat. Microbiol.">
        <title>The Mouse Intestinal Bacterial Collection (miBC) provides host-specific insight into cultured diversity and functional potential of the gut microbiota.</title>
        <authorList>
            <person name="Lagkouvardos I."/>
            <person name="Pukall R."/>
            <person name="Abt B."/>
            <person name="Foesel B.U."/>
            <person name="Meier-Kolthoff J.P."/>
            <person name="Kumar N."/>
            <person name="Bresciani A."/>
            <person name="Martinez I."/>
            <person name="Just S."/>
            <person name="Ziegler C."/>
            <person name="Brugiroux S."/>
            <person name="Garzetti D."/>
            <person name="Wenning M."/>
            <person name="Bui T.P."/>
            <person name="Wang J."/>
            <person name="Hugenholtz F."/>
            <person name="Plugge C.M."/>
            <person name="Peterson D.A."/>
            <person name="Hornef M.W."/>
            <person name="Baines J.F."/>
            <person name="Smidt H."/>
            <person name="Walter J."/>
            <person name="Kristiansen K."/>
            <person name="Nielsen H.B."/>
            <person name="Haller D."/>
            <person name="Overmann J."/>
            <person name="Stecher B."/>
            <person name="Clavel T."/>
        </authorList>
    </citation>
    <scope>NUCLEOTIDE SEQUENCE [LARGE SCALE GENOMIC DNA]</scope>
    <source>
        <strain evidence="9 10">DSM 28560</strain>
    </source>
</reference>
<dbReference type="InterPro" id="IPR000515">
    <property type="entry name" value="MetI-like"/>
</dbReference>
<dbReference type="GO" id="GO:0055085">
    <property type="term" value="P:transmembrane transport"/>
    <property type="evidence" value="ECO:0007669"/>
    <property type="project" value="InterPro"/>
</dbReference>
<keyword evidence="2 7" id="KW-0813">Transport</keyword>
<feature type="transmembrane region" description="Helical" evidence="7">
    <location>
        <begin position="34"/>
        <end position="53"/>
    </location>
</feature>
<dbReference type="SUPFAM" id="SSF161098">
    <property type="entry name" value="MetI-like"/>
    <property type="match status" value="1"/>
</dbReference>
<dbReference type="InterPro" id="IPR050809">
    <property type="entry name" value="UgpAE/MalFG_permease"/>
</dbReference>
<comment type="caution">
    <text evidence="9">The sequence shown here is derived from an EMBL/GenBank/DDBJ whole genome shotgun (WGS) entry which is preliminary data.</text>
</comment>
<dbReference type="EMBL" id="SMMX01000014">
    <property type="protein sequence ID" value="TDA20851.1"/>
    <property type="molecule type" value="Genomic_DNA"/>
</dbReference>
<dbReference type="GO" id="GO:0005886">
    <property type="term" value="C:plasma membrane"/>
    <property type="evidence" value="ECO:0007669"/>
    <property type="project" value="UniProtKB-SubCell"/>
</dbReference>
<keyword evidence="6 7" id="KW-0472">Membrane</keyword>
<evidence type="ECO:0000256" key="2">
    <source>
        <dbReference type="ARBA" id="ARBA00022448"/>
    </source>
</evidence>
<dbReference type="PROSITE" id="PS50928">
    <property type="entry name" value="ABC_TM1"/>
    <property type="match status" value="1"/>
</dbReference>
<dbReference type="PANTHER" id="PTHR43227:SF8">
    <property type="entry name" value="DIACETYLCHITOBIOSE UPTAKE SYSTEM PERMEASE PROTEIN DASB"/>
    <property type="match status" value="1"/>
</dbReference>
<name>A0A4R4FC52_9FIRM</name>
<proteinExistence type="inferred from homology"/>
<comment type="similarity">
    <text evidence="7">Belongs to the binding-protein-dependent transport system permease family.</text>
</comment>
<dbReference type="AlphaFoldDB" id="A0A4R4FC52"/>
<evidence type="ECO:0000259" key="8">
    <source>
        <dbReference type="PROSITE" id="PS50928"/>
    </source>
</evidence>
<evidence type="ECO:0000256" key="4">
    <source>
        <dbReference type="ARBA" id="ARBA00022692"/>
    </source>
</evidence>
<dbReference type="Proteomes" id="UP000295710">
    <property type="component" value="Unassembled WGS sequence"/>
</dbReference>
<dbReference type="Pfam" id="PF00528">
    <property type="entry name" value="BPD_transp_1"/>
    <property type="match status" value="1"/>
</dbReference>
<dbReference type="Gene3D" id="1.10.3720.10">
    <property type="entry name" value="MetI-like"/>
    <property type="match status" value="1"/>
</dbReference>
<evidence type="ECO:0000256" key="3">
    <source>
        <dbReference type="ARBA" id="ARBA00022475"/>
    </source>
</evidence>
<evidence type="ECO:0000256" key="5">
    <source>
        <dbReference type="ARBA" id="ARBA00022989"/>
    </source>
</evidence>
<dbReference type="PANTHER" id="PTHR43227">
    <property type="entry name" value="BLL4140 PROTEIN"/>
    <property type="match status" value="1"/>
</dbReference>
<keyword evidence="10" id="KW-1185">Reference proteome</keyword>
<sequence length="311" mass="35389">MQKRQRKTSHRKWIRTLRNKKRSAGRGREVRNGYLFLLPSLLGTGGFVLIPFMDVVKRSFQQAVGSGFVGVENYRMVVENEAFRLAAGNTARFMAVCLPLLLVLSLGTAVLVGHVTKFQRWMKTGFLLPMAIPAASVVVFFQMVFDEKGWLGQLVGVFGITGRDWLASDSAFWILVACYIWKNLGYDMILWLAGLGAIPEEQYEAARVQGAGEWACFWYITLPQLKETTFVTGLLSFVNAFRVFREAYLLAGDYPHESIYMLQHLFNNWFVNLDIQKMTAAAVMLVILTGGILGAEEWWKNHTKKIEERRI</sequence>
<keyword evidence="3" id="KW-1003">Cell membrane</keyword>
<gene>
    <name evidence="9" type="ORF">E1963_14640</name>
</gene>
<protein>
    <submittedName>
        <fullName evidence="9">Sugar ABC transporter permease</fullName>
    </submittedName>
</protein>
<keyword evidence="4 7" id="KW-0812">Transmembrane</keyword>
<evidence type="ECO:0000256" key="6">
    <source>
        <dbReference type="ARBA" id="ARBA00023136"/>
    </source>
</evidence>
<feature type="transmembrane region" description="Helical" evidence="7">
    <location>
        <begin position="93"/>
        <end position="113"/>
    </location>
</feature>
<evidence type="ECO:0000256" key="7">
    <source>
        <dbReference type="RuleBase" id="RU363032"/>
    </source>
</evidence>
<evidence type="ECO:0000256" key="1">
    <source>
        <dbReference type="ARBA" id="ARBA00004651"/>
    </source>
</evidence>
<keyword evidence="5 7" id="KW-1133">Transmembrane helix</keyword>
<evidence type="ECO:0000313" key="9">
    <source>
        <dbReference type="EMBL" id="TDA20851.1"/>
    </source>
</evidence>
<organism evidence="9 10">
    <name type="scientific">Extibacter muris</name>
    <dbReference type="NCBI Taxonomy" id="1796622"/>
    <lineage>
        <taxon>Bacteria</taxon>
        <taxon>Bacillati</taxon>
        <taxon>Bacillota</taxon>
        <taxon>Clostridia</taxon>
        <taxon>Lachnospirales</taxon>
        <taxon>Lachnospiraceae</taxon>
        <taxon>Extibacter</taxon>
    </lineage>
</organism>
<feature type="transmembrane region" description="Helical" evidence="7">
    <location>
        <begin position="125"/>
        <end position="145"/>
    </location>
</feature>
<evidence type="ECO:0000313" key="10">
    <source>
        <dbReference type="Proteomes" id="UP000295710"/>
    </source>
</evidence>
<comment type="subcellular location">
    <subcellularLocation>
        <location evidence="1 7">Cell membrane</location>
        <topology evidence="1 7">Multi-pass membrane protein</topology>
    </subcellularLocation>
</comment>
<feature type="domain" description="ABC transmembrane type-1" evidence="8">
    <location>
        <begin position="87"/>
        <end position="296"/>
    </location>
</feature>
<dbReference type="CDD" id="cd06261">
    <property type="entry name" value="TM_PBP2"/>
    <property type="match status" value="1"/>
</dbReference>